<gene>
    <name evidence="2" type="ORF">CCAP1982_LOCUS3709</name>
</gene>
<proteinExistence type="predicted"/>
<organism evidence="2 3">
    <name type="scientific">Ceratitis capitata</name>
    <name type="common">Mediterranean fruit fly</name>
    <name type="synonym">Tephritis capitata</name>
    <dbReference type="NCBI Taxonomy" id="7213"/>
    <lineage>
        <taxon>Eukaryota</taxon>
        <taxon>Metazoa</taxon>
        <taxon>Ecdysozoa</taxon>
        <taxon>Arthropoda</taxon>
        <taxon>Hexapoda</taxon>
        <taxon>Insecta</taxon>
        <taxon>Pterygota</taxon>
        <taxon>Neoptera</taxon>
        <taxon>Endopterygota</taxon>
        <taxon>Diptera</taxon>
        <taxon>Brachycera</taxon>
        <taxon>Muscomorpha</taxon>
        <taxon>Tephritoidea</taxon>
        <taxon>Tephritidae</taxon>
        <taxon>Ceratitis</taxon>
        <taxon>Ceratitis</taxon>
    </lineage>
</organism>
<dbReference type="Proteomes" id="UP000606786">
    <property type="component" value="Unassembled WGS sequence"/>
</dbReference>
<name>A0A811U9G8_CERCA</name>
<protein>
    <submittedName>
        <fullName evidence="2">(Mediterranean fruit fly) hypothetical protein</fullName>
    </submittedName>
</protein>
<dbReference type="AlphaFoldDB" id="A0A811U9G8"/>
<reference evidence="2" key="1">
    <citation type="submission" date="2020-11" db="EMBL/GenBank/DDBJ databases">
        <authorList>
            <person name="Whitehead M."/>
        </authorList>
    </citation>
    <scope>NUCLEOTIDE SEQUENCE</scope>
    <source>
        <strain evidence="2">EGII</strain>
    </source>
</reference>
<sequence>MKFAFFVIFCAVLIKAEAASVAKHTNKATTHTTFEEVNHSSSVVGYNYQRPTVPFNYPKFENTPKKFNTLEVETNLNLNDPLEDSKTHINVSKRLVGKSSHDAYAVCCFKIEKDLQTVVALRNQRRPAERRLIPYTEILTYA</sequence>
<accession>A0A811U9G8</accession>
<evidence type="ECO:0000313" key="2">
    <source>
        <dbReference type="EMBL" id="CAD6994978.1"/>
    </source>
</evidence>
<dbReference type="EMBL" id="CAJHJT010000001">
    <property type="protein sequence ID" value="CAD6994978.1"/>
    <property type="molecule type" value="Genomic_DNA"/>
</dbReference>
<evidence type="ECO:0000256" key="1">
    <source>
        <dbReference type="SAM" id="SignalP"/>
    </source>
</evidence>
<feature type="signal peptide" evidence="1">
    <location>
        <begin position="1"/>
        <end position="18"/>
    </location>
</feature>
<keyword evidence="1" id="KW-0732">Signal</keyword>
<comment type="caution">
    <text evidence="2">The sequence shown here is derived from an EMBL/GenBank/DDBJ whole genome shotgun (WGS) entry which is preliminary data.</text>
</comment>
<keyword evidence="3" id="KW-1185">Reference proteome</keyword>
<feature type="chain" id="PRO_5032393619" evidence="1">
    <location>
        <begin position="19"/>
        <end position="142"/>
    </location>
</feature>
<evidence type="ECO:0000313" key="3">
    <source>
        <dbReference type="Proteomes" id="UP000606786"/>
    </source>
</evidence>